<feature type="transmembrane region" description="Helical" evidence="3">
    <location>
        <begin position="991"/>
        <end position="1011"/>
    </location>
</feature>
<feature type="region of interest" description="Disordered" evidence="2">
    <location>
        <begin position="1208"/>
        <end position="1229"/>
    </location>
</feature>
<evidence type="ECO:0000313" key="5">
    <source>
        <dbReference type="Proteomes" id="UP000246991"/>
    </source>
</evidence>
<keyword evidence="3" id="KW-0812">Transmembrane</keyword>
<feature type="transmembrane region" description="Helical" evidence="3">
    <location>
        <begin position="1161"/>
        <end position="1183"/>
    </location>
</feature>
<name>A0A317SU11_9PEZI</name>
<dbReference type="Proteomes" id="UP000246991">
    <property type="component" value="Unassembled WGS sequence"/>
</dbReference>
<evidence type="ECO:0000256" key="3">
    <source>
        <dbReference type="SAM" id="Phobius"/>
    </source>
</evidence>
<dbReference type="OrthoDB" id="5361176at2759"/>
<dbReference type="STRING" id="42249.A0A317SU11"/>
<protein>
    <submittedName>
        <fullName evidence="4">Uncharacterized protein</fullName>
    </submittedName>
</protein>
<accession>A0A317SU11</accession>
<comment type="caution">
    <text evidence="4">The sequence shown here is derived from an EMBL/GenBank/DDBJ whole genome shotgun (WGS) entry which is preliminary data.</text>
</comment>
<feature type="compositionally biased region" description="Basic and acidic residues" evidence="2">
    <location>
        <begin position="1270"/>
        <end position="1291"/>
    </location>
</feature>
<evidence type="ECO:0000313" key="4">
    <source>
        <dbReference type="EMBL" id="PWW77872.1"/>
    </source>
</evidence>
<feature type="transmembrane region" description="Helical" evidence="3">
    <location>
        <begin position="1023"/>
        <end position="1044"/>
    </location>
</feature>
<keyword evidence="3" id="KW-1133">Transmembrane helix</keyword>
<proteinExistence type="predicted"/>
<organism evidence="4 5">
    <name type="scientific">Tuber magnatum</name>
    <name type="common">white Piedmont truffle</name>
    <dbReference type="NCBI Taxonomy" id="42249"/>
    <lineage>
        <taxon>Eukaryota</taxon>
        <taxon>Fungi</taxon>
        <taxon>Dikarya</taxon>
        <taxon>Ascomycota</taxon>
        <taxon>Pezizomycotina</taxon>
        <taxon>Pezizomycetes</taxon>
        <taxon>Pezizales</taxon>
        <taxon>Tuberaceae</taxon>
        <taxon>Tuber</taxon>
    </lineage>
</organism>
<gene>
    <name evidence="4" type="ORF">C7212DRAFT_176264</name>
</gene>
<keyword evidence="5" id="KW-1185">Reference proteome</keyword>
<feature type="transmembrane region" description="Helical" evidence="3">
    <location>
        <begin position="1118"/>
        <end position="1140"/>
    </location>
</feature>
<reference evidence="4 5" key="1">
    <citation type="submission" date="2018-03" db="EMBL/GenBank/DDBJ databases">
        <title>Genomes of Pezizomycetes fungi and the evolution of truffles.</title>
        <authorList>
            <person name="Murat C."/>
            <person name="Payen T."/>
            <person name="Noel B."/>
            <person name="Kuo A."/>
            <person name="Martin F.M."/>
        </authorList>
    </citation>
    <scope>NUCLEOTIDE SEQUENCE [LARGE SCALE GENOMIC DNA]</scope>
    <source>
        <strain evidence="4">091103-1</strain>
    </source>
</reference>
<keyword evidence="1" id="KW-0175">Coiled coil</keyword>
<feature type="region of interest" description="Disordered" evidence="2">
    <location>
        <begin position="1265"/>
        <end position="1291"/>
    </location>
</feature>
<sequence length="1291" mass="149635">MTERGIAILSDDPIRYRETFVLKSKASVKFTSVFKLDHENVPNTLPQYFDISPHLKLFDGRWWGFRTESSSFIFRRNLETILSHALPLPRLEDEDYQPYVLHDHDLINTFQTWSSSLNQALYLLEIDKILQCPHMAGEATKWYYRERIRKVIFGYFVWLLRHAERNGFPETVLLHWSGKLVLPMKKDETGEVVRDAVNEAKGPVNPPPARPFEPELSKYEDKFRNCCQFLVLLDMCLTNYPRQASLFTRMVETFLKLAWEPIEMSKHRGSYLWPDRLDILEGFPSPYARFQDWGGDYENCGYGGQGIYVYVITTQVLVWRAIKSTKRLLNLVSGDQGWSDWAIRQSLDDKEIRDRTIEAFRSLGASTSHDCFPDRFCAKIKGHVRESFLDQWSCDIAIPSFVEDFFFDDKNEPLSAWIETLRYYDTFSDSTKSQTPNIWEYFMRYQLTIDNDRRQALRESFETRAYSVGLFTNGAVTHSSHCPYTISWAMVTYVLSADHTELLIMNYPTRANWAQGFIPPQEGLANAGINPGTTIGVGVRQDGRKLGKKGKGVDITAEDRSKVNDPPSYGDWYWFREPLFMKHKAEGFEMNKGYIEKFLEPEDNWNYFWETGKGKDRFLKNVADMSNYDWGNKNTLVKPYRNGEFGFYQGSDALLRLQEQRDRQMDKKRILVMEDCKIEHLIALMASIDFQEAGHIGEFLSRFRLMDPHEMRFAEQTIMPDNLWITEFNINFITAPSLVDVESPLTPNYFSKKRARIQSINDIEPNRMMAEAAMGFRIIGDLHDRYWTCYVFYDFGSEELMSDARSEVERSDYSRSSSQRKCLEGFLVRQALDLVLSETKAVLRAITKSMGGDKGKSQTLFSPLLTEDDLSGENYFKTMNKNSVFYPWLLEVYGALRDKCTESRNVAELWMSVEKTRKYKPRWSEKDQKSFGEEVAKNRIEVKARCTKLEKMAKNLQERIDRIKTLKESLSSELGLREARTSTQLAHTVNLFAVVTTIYLPLTFSTSIVAIQDFHWPSPAKALVKVTLAVTFGTLILLMNLAFLRRNLGALKTWAQRLIRQRMAGVPESKGHSEESVYQEKRPAWKYWKDRARGLREAEKRSTLLTDNAIHENESDWWYWYFMGIFIMIVVPVQELTFIIRTLRLQKIKGTGPLKKLVRVPWAPMWIVQLSLVYVVMLVGYAIRSLVGLVHRAAVWLWTGDDIAEREAAAPEEDGKSLISDPEGDEKSSCLELDSMQGDRGLVEWLKKPAKTMQLLIVAEALPSKKKKKEKEIDVEKQEATVETREVAPST</sequence>
<feature type="coiled-coil region" evidence="1">
    <location>
        <begin position="939"/>
        <end position="973"/>
    </location>
</feature>
<keyword evidence="3" id="KW-0472">Membrane</keyword>
<dbReference type="EMBL" id="PYWC01000019">
    <property type="protein sequence ID" value="PWW77872.1"/>
    <property type="molecule type" value="Genomic_DNA"/>
</dbReference>
<evidence type="ECO:0000256" key="1">
    <source>
        <dbReference type="SAM" id="Coils"/>
    </source>
</evidence>
<evidence type="ECO:0000256" key="2">
    <source>
        <dbReference type="SAM" id="MobiDB-lite"/>
    </source>
</evidence>